<keyword evidence="7" id="KW-0282">Flagellum</keyword>
<evidence type="ECO:0000256" key="1">
    <source>
        <dbReference type="ARBA" id="ARBA00004117"/>
    </source>
</evidence>
<evidence type="ECO:0000256" key="5">
    <source>
        <dbReference type="ARBA" id="ARBA00024934"/>
    </source>
</evidence>
<dbReference type="InterPro" id="IPR006300">
    <property type="entry name" value="FlgB"/>
</dbReference>
<dbReference type="OrthoDB" id="9792068at2"/>
<evidence type="ECO:0000313" key="7">
    <source>
        <dbReference type="EMBL" id="SHK45179.1"/>
    </source>
</evidence>
<evidence type="ECO:0000256" key="4">
    <source>
        <dbReference type="ARBA" id="ARBA00023143"/>
    </source>
</evidence>
<dbReference type="AlphaFoldDB" id="A0A1M6SKQ4"/>
<evidence type="ECO:0000256" key="3">
    <source>
        <dbReference type="ARBA" id="ARBA00014376"/>
    </source>
</evidence>
<sequence>MDIFDGIEKLKPYLDYTWTRHKVILSNIANADTPNYRAKDVVFNVDKDTLPLKVTRPLHMEGQSGKSFRVFEIQRTLVGNDFNNVSIEEEMAKLTQNRIAYEVYMRMASSSAQELLSIIREGR</sequence>
<protein>
    <recommendedName>
        <fullName evidence="3 6">Flagellar basal body rod protein FlgB</fullName>
    </recommendedName>
</protein>
<dbReference type="STRING" id="381751.SAMN05444391_1060"/>
<evidence type="ECO:0000256" key="2">
    <source>
        <dbReference type="ARBA" id="ARBA00009677"/>
    </source>
</evidence>
<dbReference type="PIRSF" id="PIRSF002889">
    <property type="entry name" value="Rod_FlgB"/>
    <property type="match status" value="1"/>
</dbReference>
<comment type="function">
    <text evidence="5 6">Structural component of flagellum, the bacterial motility apparatus. Part of the rod structure of flagellar basal body.</text>
</comment>
<comment type="similarity">
    <text evidence="2 6">Belongs to the flagella basal body rod proteins family.</text>
</comment>
<comment type="subcellular location">
    <subcellularLocation>
        <location evidence="1 6">Bacterial flagellum basal body</location>
    </subcellularLocation>
</comment>
<comment type="subunit">
    <text evidence="6">The basal body constitutes a major portion of the flagellar organelle and consists of a number of rings mounted on a central rod.</text>
</comment>
<keyword evidence="8" id="KW-1185">Reference proteome</keyword>
<dbReference type="EMBL" id="LT670846">
    <property type="protein sequence ID" value="SHK45179.1"/>
    <property type="molecule type" value="Genomic_DNA"/>
</dbReference>
<dbReference type="NCBIfam" id="TIGR01396">
    <property type="entry name" value="FlgB"/>
    <property type="match status" value="1"/>
</dbReference>
<keyword evidence="4 6" id="KW-0975">Bacterial flagellum</keyword>
<organism evidence="7 8">
    <name type="scientific">Thermocrinis minervae</name>
    <dbReference type="NCBI Taxonomy" id="381751"/>
    <lineage>
        <taxon>Bacteria</taxon>
        <taxon>Pseudomonadati</taxon>
        <taxon>Aquificota</taxon>
        <taxon>Aquificia</taxon>
        <taxon>Aquificales</taxon>
        <taxon>Aquificaceae</taxon>
        <taxon>Thermocrinis</taxon>
    </lineage>
</organism>
<proteinExistence type="inferred from homology"/>
<evidence type="ECO:0000256" key="6">
    <source>
        <dbReference type="PIRNR" id="PIRNR002889"/>
    </source>
</evidence>
<gene>
    <name evidence="7" type="ORF">SAMN05444391_1060</name>
</gene>
<dbReference type="GO" id="GO:0071973">
    <property type="term" value="P:bacterial-type flagellum-dependent cell motility"/>
    <property type="evidence" value="ECO:0007669"/>
    <property type="project" value="InterPro"/>
</dbReference>
<evidence type="ECO:0000313" key="8">
    <source>
        <dbReference type="Proteomes" id="UP000189810"/>
    </source>
</evidence>
<keyword evidence="7" id="KW-0966">Cell projection</keyword>
<dbReference type="GO" id="GO:0030694">
    <property type="term" value="C:bacterial-type flagellum basal body, rod"/>
    <property type="evidence" value="ECO:0007669"/>
    <property type="project" value="InterPro"/>
</dbReference>
<name>A0A1M6SKQ4_9AQUI</name>
<reference evidence="7 8" key="1">
    <citation type="submission" date="2016-11" db="EMBL/GenBank/DDBJ databases">
        <authorList>
            <person name="Jaros S."/>
            <person name="Januszkiewicz K."/>
            <person name="Wedrychowicz H."/>
        </authorList>
    </citation>
    <scope>NUCLEOTIDE SEQUENCE [LARGE SCALE GENOMIC DNA]</scope>
    <source>
        <strain evidence="7 8">DSM 19557</strain>
    </source>
</reference>
<accession>A0A1M6SKQ4</accession>
<keyword evidence="7" id="KW-0969">Cilium</keyword>
<dbReference type="Proteomes" id="UP000189810">
    <property type="component" value="Chromosome I"/>
</dbReference>